<keyword evidence="1" id="KW-0614">Plasmid</keyword>
<protein>
    <submittedName>
        <fullName evidence="1">Uncharacterized protein</fullName>
    </submittedName>
</protein>
<geneLocation type="plasmid" evidence="1">
    <name>p911021-tetA</name>
</geneLocation>
<dbReference type="EMBL" id="MG288679">
    <property type="protein sequence ID" value="AVX34378.1"/>
    <property type="molecule type" value="Genomic_DNA"/>
</dbReference>
<accession>A0A2R4NE63</accession>
<organism evidence="1">
    <name type="scientific">Klebsiella pneumoniae</name>
    <dbReference type="NCBI Taxonomy" id="573"/>
    <lineage>
        <taxon>Bacteria</taxon>
        <taxon>Pseudomonadati</taxon>
        <taxon>Pseudomonadota</taxon>
        <taxon>Gammaproteobacteria</taxon>
        <taxon>Enterobacterales</taxon>
        <taxon>Enterobacteriaceae</taxon>
        <taxon>Klebsiella/Raoultella group</taxon>
        <taxon>Klebsiella</taxon>
        <taxon>Klebsiella pneumoniae complex</taxon>
    </lineage>
</organism>
<name>A0A2R4NE63_KLEPN</name>
<dbReference type="AlphaFoldDB" id="A0A2R4NE63"/>
<reference evidence="1" key="1">
    <citation type="submission" date="2017-10" db="EMBL/GenBank/DDBJ databases">
        <title>Complete sequence of p911021-tetA.</title>
        <authorList>
            <person name="Feng J."/>
            <person name="Zeng L."/>
            <person name="Jiang X."/>
            <person name="Zhan Z."/>
            <person name="Luo W."/>
            <person name="Zhao Y."/>
            <person name="Tong Y."/>
            <person name="Zhou D."/>
        </authorList>
    </citation>
    <scope>NUCLEOTIDE SEQUENCE</scope>
    <source>
        <plasmid evidence="1">p911021-tetA</plasmid>
    </source>
</reference>
<evidence type="ECO:0000313" key="1">
    <source>
        <dbReference type="EMBL" id="AVX34378.1"/>
    </source>
</evidence>
<proteinExistence type="predicted"/>
<sequence>MVLLLRQAGRYRKMSLNNTANEPYNQVKLPAAECLPLLQAHR</sequence>